<accession>A0A7I9YHU6</accession>
<dbReference type="AlphaFoldDB" id="A0A7I9YHU6"/>
<proteinExistence type="predicted"/>
<evidence type="ECO:0000313" key="3">
    <source>
        <dbReference type="Proteomes" id="UP000465360"/>
    </source>
</evidence>
<evidence type="ECO:0000256" key="1">
    <source>
        <dbReference type="SAM" id="MobiDB-lite"/>
    </source>
</evidence>
<gene>
    <name evidence="2" type="ORF">MBOU_02970</name>
</gene>
<protein>
    <submittedName>
        <fullName evidence="2">Uncharacterized protein</fullName>
    </submittedName>
</protein>
<dbReference type="EMBL" id="BLKZ01000001">
    <property type="protein sequence ID" value="GFG88255.1"/>
    <property type="molecule type" value="Genomic_DNA"/>
</dbReference>
<feature type="region of interest" description="Disordered" evidence="1">
    <location>
        <begin position="1"/>
        <end position="45"/>
    </location>
</feature>
<name>A0A7I9YHU6_MYCBU</name>
<dbReference type="Proteomes" id="UP000465360">
    <property type="component" value="Unassembled WGS sequence"/>
</dbReference>
<keyword evidence="3" id="KW-1185">Reference proteome</keyword>
<organism evidence="2 3">
    <name type="scientific">Mycobacterium bourgelatii</name>
    <dbReference type="NCBI Taxonomy" id="1273442"/>
    <lineage>
        <taxon>Bacteria</taxon>
        <taxon>Bacillati</taxon>
        <taxon>Actinomycetota</taxon>
        <taxon>Actinomycetes</taxon>
        <taxon>Mycobacteriales</taxon>
        <taxon>Mycobacteriaceae</taxon>
        <taxon>Mycobacterium</taxon>
    </lineage>
</organism>
<comment type="caution">
    <text evidence="2">The sequence shown here is derived from an EMBL/GenBank/DDBJ whole genome shotgun (WGS) entry which is preliminary data.</text>
</comment>
<reference evidence="2 3" key="1">
    <citation type="journal article" date="2019" name="Emerg. Microbes Infect.">
        <title>Comprehensive subspecies identification of 175 nontuberculous mycobacteria species based on 7547 genomic profiles.</title>
        <authorList>
            <person name="Matsumoto Y."/>
            <person name="Kinjo T."/>
            <person name="Motooka D."/>
            <person name="Nabeya D."/>
            <person name="Jung N."/>
            <person name="Uechi K."/>
            <person name="Horii T."/>
            <person name="Iida T."/>
            <person name="Fujita J."/>
            <person name="Nakamura S."/>
        </authorList>
    </citation>
    <scope>NUCLEOTIDE SEQUENCE [LARGE SCALE GENOMIC DNA]</scope>
    <source>
        <strain evidence="2 3">JCM 30725</strain>
    </source>
</reference>
<sequence length="93" mass="10046">MGQARRRCGPERAAEEVGNWVGPADDAARNGLLSDTPCSRPPDMSGTVIKVAWRIGGARDTPDNPGKSADSRVWITARGFAAWFNIRANHART</sequence>
<evidence type="ECO:0000313" key="2">
    <source>
        <dbReference type="EMBL" id="GFG88255.1"/>
    </source>
</evidence>